<evidence type="ECO:0000259" key="9">
    <source>
        <dbReference type="SMART" id="SM00490"/>
    </source>
</evidence>
<keyword evidence="3" id="KW-0378">Hydrolase</keyword>
<accession>T1GAA2</accession>
<evidence type="ECO:0000256" key="3">
    <source>
        <dbReference type="ARBA" id="ARBA00022801"/>
    </source>
</evidence>
<dbReference type="STRING" id="36166.T1GAA2"/>
<evidence type="ECO:0000256" key="7">
    <source>
        <dbReference type="ARBA" id="ARBA00047984"/>
    </source>
</evidence>
<dbReference type="InterPro" id="IPR050079">
    <property type="entry name" value="DEAD_box_RNA_helicase"/>
</dbReference>
<evidence type="ECO:0000256" key="5">
    <source>
        <dbReference type="ARBA" id="ARBA00022840"/>
    </source>
</evidence>
<evidence type="ECO:0000256" key="6">
    <source>
        <dbReference type="ARBA" id="ARBA00022884"/>
    </source>
</evidence>
<dbReference type="EMBL" id="CAQQ02031886">
    <property type="status" value="NOT_ANNOTATED_CDS"/>
    <property type="molecule type" value="Genomic_DNA"/>
</dbReference>
<dbReference type="GO" id="GO:0016787">
    <property type="term" value="F:hydrolase activity"/>
    <property type="evidence" value="ECO:0007669"/>
    <property type="project" value="UniProtKB-KW"/>
</dbReference>
<dbReference type="EMBL" id="CAQQ02031885">
    <property type="status" value="NOT_ANNOTATED_CDS"/>
    <property type="molecule type" value="Genomic_DNA"/>
</dbReference>
<dbReference type="EC" id="3.6.4.13" evidence="1"/>
<organism evidence="10 11">
    <name type="scientific">Megaselia scalaris</name>
    <name type="common">Humpbacked fly</name>
    <name type="synonym">Phora scalaris</name>
    <dbReference type="NCBI Taxonomy" id="36166"/>
    <lineage>
        <taxon>Eukaryota</taxon>
        <taxon>Metazoa</taxon>
        <taxon>Ecdysozoa</taxon>
        <taxon>Arthropoda</taxon>
        <taxon>Hexapoda</taxon>
        <taxon>Insecta</taxon>
        <taxon>Pterygota</taxon>
        <taxon>Neoptera</taxon>
        <taxon>Endopterygota</taxon>
        <taxon>Diptera</taxon>
        <taxon>Brachycera</taxon>
        <taxon>Muscomorpha</taxon>
        <taxon>Platypezoidea</taxon>
        <taxon>Phoridae</taxon>
        <taxon>Megaseliini</taxon>
        <taxon>Megaselia</taxon>
    </lineage>
</organism>
<evidence type="ECO:0000256" key="2">
    <source>
        <dbReference type="ARBA" id="ARBA00022741"/>
    </source>
</evidence>
<name>T1GAA2_MEGSC</name>
<dbReference type="InterPro" id="IPR027417">
    <property type="entry name" value="P-loop_NTPase"/>
</dbReference>
<evidence type="ECO:0000256" key="4">
    <source>
        <dbReference type="ARBA" id="ARBA00022806"/>
    </source>
</evidence>
<keyword evidence="2" id="KW-0547">Nucleotide-binding</keyword>
<dbReference type="GO" id="GO:0003724">
    <property type="term" value="F:RNA helicase activity"/>
    <property type="evidence" value="ECO:0007669"/>
    <property type="project" value="UniProtKB-EC"/>
</dbReference>
<keyword evidence="4" id="KW-0347">Helicase</keyword>
<reference evidence="11" key="1">
    <citation type="submission" date="2013-02" db="EMBL/GenBank/DDBJ databases">
        <authorList>
            <person name="Hughes D."/>
        </authorList>
    </citation>
    <scope>NUCLEOTIDE SEQUENCE</scope>
    <source>
        <strain>Durham</strain>
        <strain evidence="11">NC isolate 2 -- Noor lab</strain>
    </source>
</reference>
<dbReference type="GO" id="GO:0005829">
    <property type="term" value="C:cytosol"/>
    <property type="evidence" value="ECO:0007669"/>
    <property type="project" value="TreeGrafter"/>
</dbReference>
<feature type="region of interest" description="Disordered" evidence="8">
    <location>
        <begin position="150"/>
        <end position="176"/>
    </location>
</feature>
<protein>
    <recommendedName>
        <fullName evidence="1">RNA helicase</fullName>
        <ecNumber evidence="1">3.6.4.13</ecNumber>
    </recommendedName>
</protein>
<dbReference type="HOGENOM" id="CLU_827138_0_0_1"/>
<evidence type="ECO:0000256" key="1">
    <source>
        <dbReference type="ARBA" id="ARBA00012552"/>
    </source>
</evidence>
<reference evidence="10" key="2">
    <citation type="submission" date="2015-06" db="UniProtKB">
        <authorList>
            <consortium name="EnsemblMetazoa"/>
        </authorList>
    </citation>
    <scope>IDENTIFICATION</scope>
</reference>
<dbReference type="PANTHER" id="PTHR47959:SF21">
    <property type="entry name" value="DEAD-BOX HELICASE 56"/>
    <property type="match status" value="1"/>
</dbReference>
<evidence type="ECO:0000313" key="11">
    <source>
        <dbReference type="Proteomes" id="UP000015102"/>
    </source>
</evidence>
<evidence type="ECO:0000256" key="8">
    <source>
        <dbReference type="SAM" id="MobiDB-lite"/>
    </source>
</evidence>
<dbReference type="AlphaFoldDB" id="T1GAA2"/>
<dbReference type="InterPro" id="IPR001650">
    <property type="entry name" value="Helicase_C-like"/>
</dbReference>
<keyword evidence="11" id="KW-1185">Reference proteome</keyword>
<dbReference type="SUPFAM" id="SSF52540">
    <property type="entry name" value="P-loop containing nucleoside triphosphate hydrolases"/>
    <property type="match status" value="1"/>
</dbReference>
<evidence type="ECO:0000313" key="10">
    <source>
        <dbReference type="EnsemblMetazoa" id="MESCA000152-PA"/>
    </source>
</evidence>
<sequence length="336" mass="38282">MNRITPYCRTTCGWNCQLPGHRVSNCPEIKKIFCSFCLRKGTTTLACKCRQPGPSNAKPPTYHRINPPIRYNDIKKYPVCPMGNNVRIYPIGVFIGDEELLKLFLEQFGIKSCILNSELPTSIRCHVISQFNQGKYDIIIASDEKMLDDAAGGSSKKDKESGVSRGIDFQSGRTARGTNKGSVLSFVSIKEQPMNAKVEERLKAGYSSEETIIRNYQFKMEEVEAFRYRAHDAWRAITKVAVHEARLKEIKQEIFNSEKLKGFFNDNSRELEVLRHDKPLKTVKVQQHLSTVPDYIVPNSLKRIANSTNKRTRSTQFKKYSLAKAAFESQMKDPLS</sequence>
<dbReference type="EnsemblMetazoa" id="MESCA000152-RA">
    <property type="protein sequence ID" value="MESCA000152-PA"/>
    <property type="gene ID" value="MESCA000152"/>
</dbReference>
<dbReference type="Proteomes" id="UP000015102">
    <property type="component" value="Unassembled WGS sequence"/>
</dbReference>
<keyword evidence="6" id="KW-0694">RNA-binding</keyword>
<dbReference type="GO" id="GO:0005524">
    <property type="term" value="F:ATP binding"/>
    <property type="evidence" value="ECO:0007669"/>
    <property type="project" value="UniProtKB-KW"/>
</dbReference>
<feature type="domain" description="Helicase C-terminal" evidence="9">
    <location>
        <begin position="99"/>
        <end position="178"/>
    </location>
</feature>
<dbReference type="GO" id="GO:0003723">
    <property type="term" value="F:RNA binding"/>
    <property type="evidence" value="ECO:0007669"/>
    <property type="project" value="UniProtKB-KW"/>
</dbReference>
<comment type="catalytic activity">
    <reaction evidence="7">
        <text>ATP + H2O = ADP + phosphate + H(+)</text>
        <dbReference type="Rhea" id="RHEA:13065"/>
        <dbReference type="ChEBI" id="CHEBI:15377"/>
        <dbReference type="ChEBI" id="CHEBI:15378"/>
        <dbReference type="ChEBI" id="CHEBI:30616"/>
        <dbReference type="ChEBI" id="CHEBI:43474"/>
        <dbReference type="ChEBI" id="CHEBI:456216"/>
        <dbReference type="EC" id="3.6.4.13"/>
    </reaction>
</comment>
<dbReference type="PANTHER" id="PTHR47959">
    <property type="entry name" value="ATP-DEPENDENT RNA HELICASE RHLE-RELATED"/>
    <property type="match status" value="1"/>
</dbReference>
<dbReference type="SMART" id="SM00490">
    <property type="entry name" value="HELICc"/>
    <property type="match status" value="1"/>
</dbReference>
<keyword evidence="5" id="KW-0067">ATP-binding</keyword>
<proteinExistence type="predicted"/>
<dbReference type="Gene3D" id="3.40.50.300">
    <property type="entry name" value="P-loop containing nucleotide triphosphate hydrolases"/>
    <property type="match status" value="1"/>
</dbReference>
<dbReference type="EMBL" id="CAQQ02031884">
    <property type="status" value="NOT_ANNOTATED_CDS"/>
    <property type="molecule type" value="Genomic_DNA"/>
</dbReference>